<keyword evidence="1" id="KW-0732">Signal</keyword>
<comment type="caution">
    <text evidence="2">The sequence shown here is derived from an EMBL/GenBank/DDBJ whole genome shotgun (WGS) entry which is preliminary data.</text>
</comment>
<organism evidence="2 3">
    <name type="scientific">Brevibacillus fluminis</name>
    <dbReference type="NCBI Taxonomy" id="511487"/>
    <lineage>
        <taxon>Bacteria</taxon>
        <taxon>Bacillati</taxon>
        <taxon>Bacillota</taxon>
        <taxon>Bacilli</taxon>
        <taxon>Bacillales</taxon>
        <taxon>Paenibacillaceae</taxon>
        <taxon>Brevibacillus</taxon>
    </lineage>
</organism>
<sequence>MSIKAKVSMAILAAAAGLSLVGGGTYASFTDTESAQAEFAAGTIDLQVKKLNGDTLATNLFASKLSNLKPGDSVEKLFKITNGGTLSIRDVFLKATYTEGDFVDGADPRSETFAKLDTKAKIKNTADEFADQIVVEVFGGDIYPYKSVWKGTLKELNQDAVTTGDLTDPTIGHSLPALPWADADPVRVRLTFKDTADNKFQGDALQKINFQLIATQHLGTNFVDGENIEWFNGSQLDAPKPR</sequence>
<evidence type="ECO:0000313" key="2">
    <source>
        <dbReference type="EMBL" id="RNB87756.1"/>
    </source>
</evidence>
<evidence type="ECO:0000313" key="3">
    <source>
        <dbReference type="Proteomes" id="UP000271031"/>
    </source>
</evidence>
<gene>
    <name evidence="2" type="ORF">EDM56_13040</name>
</gene>
<keyword evidence="3" id="KW-1185">Reference proteome</keyword>
<evidence type="ECO:0008006" key="4">
    <source>
        <dbReference type="Google" id="ProtNLM"/>
    </source>
</evidence>
<dbReference type="AlphaFoldDB" id="A0A3M8DIA7"/>
<dbReference type="InterPro" id="IPR023833">
    <property type="entry name" value="Signal_pept_SipW-depend-type"/>
</dbReference>
<accession>A0A3M8DIA7</accession>
<dbReference type="RefSeq" id="WP_122918361.1">
    <property type="nucleotide sequence ID" value="NZ_RHHQ01000010.1"/>
</dbReference>
<dbReference type="EMBL" id="RHHQ01000010">
    <property type="protein sequence ID" value="RNB87756.1"/>
    <property type="molecule type" value="Genomic_DNA"/>
</dbReference>
<feature type="chain" id="PRO_5017940017" description="Spore coat protein" evidence="1">
    <location>
        <begin position="28"/>
        <end position="242"/>
    </location>
</feature>
<dbReference type="NCBIfam" id="TIGR04088">
    <property type="entry name" value="cognate_SipW"/>
    <property type="match status" value="1"/>
</dbReference>
<dbReference type="OrthoDB" id="2660939at2"/>
<dbReference type="InterPro" id="IPR022121">
    <property type="entry name" value="Peptidase_M73_camelysin"/>
</dbReference>
<dbReference type="Proteomes" id="UP000271031">
    <property type="component" value="Unassembled WGS sequence"/>
</dbReference>
<feature type="signal peptide" evidence="1">
    <location>
        <begin position="1"/>
        <end position="27"/>
    </location>
</feature>
<evidence type="ECO:0000256" key="1">
    <source>
        <dbReference type="SAM" id="SignalP"/>
    </source>
</evidence>
<dbReference type="Pfam" id="PF12389">
    <property type="entry name" value="Peptidase_M73"/>
    <property type="match status" value="1"/>
</dbReference>
<reference evidence="2 3" key="1">
    <citation type="submission" date="2018-10" db="EMBL/GenBank/DDBJ databases">
        <title>Phylogenomics of Brevibacillus.</title>
        <authorList>
            <person name="Dunlap C."/>
        </authorList>
    </citation>
    <scope>NUCLEOTIDE SEQUENCE [LARGE SCALE GENOMIC DNA]</scope>
    <source>
        <strain evidence="2 3">JCM 15716</strain>
    </source>
</reference>
<proteinExistence type="predicted"/>
<protein>
    <recommendedName>
        <fullName evidence="4">Spore coat protein</fullName>
    </recommendedName>
</protein>
<name>A0A3M8DIA7_9BACL</name>